<feature type="compositionally biased region" description="Low complexity" evidence="1">
    <location>
        <begin position="93"/>
        <end position="103"/>
    </location>
</feature>
<dbReference type="KEGG" id="vg:10323273"/>
<protein>
    <submittedName>
        <fullName evidence="2">Uncharacterized protein 61.1</fullName>
    </submittedName>
</protein>
<feature type="region of interest" description="Disordered" evidence="1">
    <location>
        <begin position="91"/>
        <end position="121"/>
    </location>
</feature>
<dbReference type="RefSeq" id="YP_004300851.1">
    <property type="nucleotide sequence ID" value="NC_015251.1"/>
</dbReference>
<gene>
    <name evidence="2" type="primary">61.1</name>
    <name evidence="2" type="ORF">65p012</name>
</gene>
<evidence type="ECO:0000256" key="1">
    <source>
        <dbReference type="SAM" id="MobiDB-lite"/>
    </source>
</evidence>
<proteinExistence type="predicted"/>
<evidence type="ECO:0000313" key="2">
    <source>
        <dbReference type="EMBL" id="AAR90926.1"/>
    </source>
</evidence>
<organism evidence="2 3">
    <name type="scientific">Aeromonas phage 65</name>
    <dbReference type="NCBI Taxonomy" id="2919549"/>
    <lineage>
        <taxon>Viruses</taxon>
        <taxon>Duplodnaviria</taxon>
        <taxon>Heunggongvirae</taxon>
        <taxon>Uroviricota</taxon>
        <taxon>Caudoviricetes</taxon>
        <taxon>Pantevenvirales</taxon>
        <taxon>Straboviridae</taxon>
        <taxon>Emmerichvirinae</taxon>
        <taxon>Ishigurovirus</taxon>
        <taxon>Ishigurovirus osborne</taxon>
    </lineage>
</organism>
<reference evidence="2 3" key="1">
    <citation type="journal article" date="2010" name="Virol. J.">
        <title>Genomes of the T4-related bacteriophages as windows on microbial genome evolution.</title>
        <authorList>
            <person name="Petrov V.M."/>
            <person name="Ratnayaka S."/>
            <person name="Nolan J.M."/>
            <person name="Miller E.S."/>
            <person name="Karam J.D."/>
        </authorList>
    </citation>
    <scope>NUCLEOTIDE SEQUENCE [LARGE SCALE GENOMIC DNA]</scope>
</reference>
<sequence length="121" mass="13091">MIKELLMNRGNQIGEPKSVRDIAAYTKFHESVNSLKQSIDTYGNTRLMVDLHEVKSKWNTLTDQYGTPDTTIEKLCEAMVAGDSGGSVSNIASGVTTGSVTGKGPSGKKIVKKKMKSPLED</sequence>
<dbReference type="GeneID" id="10323273"/>
<evidence type="ECO:0000313" key="3">
    <source>
        <dbReference type="Proteomes" id="UP000008727"/>
    </source>
</evidence>
<name>Q6RHS8_9CAUD</name>
<accession>Q6RHS8</accession>
<dbReference type="EMBL" id="GU459069">
    <property type="protein sequence ID" value="AAR90926.1"/>
    <property type="molecule type" value="Genomic_DNA"/>
</dbReference>
<feature type="compositionally biased region" description="Basic residues" evidence="1">
    <location>
        <begin position="109"/>
        <end position="121"/>
    </location>
</feature>
<dbReference type="Proteomes" id="UP000008727">
    <property type="component" value="Segment"/>
</dbReference>
<keyword evidence="3" id="KW-1185">Reference proteome</keyword>